<dbReference type="KEGG" id="tva:4758327"/>
<organism evidence="1 2">
    <name type="scientific">Trichomonas vaginalis (strain ATCC PRA-98 / G3)</name>
    <dbReference type="NCBI Taxonomy" id="412133"/>
    <lineage>
        <taxon>Eukaryota</taxon>
        <taxon>Metamonada</taxon>
        <taxon>Parabasalia</taxon>
        <taxon>Trichomonadida</taxon>
        <taxon>Trichomonadidae</taxon>
        <taxon>Trichomonas</taxon>
    </lineage>
</organism>
<reference evidence="1" key="1">
    <citation type="submission" date="2006-10" db="EMBL/GenBank/DDBJ databases">
        <authorList>
            <person name="Amadeo P."/>
            <person name="Zhao Q."/>
            <person name="Wortman J."/>
            <person name="Fraser-Liggett C."/>
            <person name="Carlton J."/>
        </authorList>
    </citation>
    <scope>NUCLEOTIDE SEQUENCE</scope>
    <source>
        <strain evidence="1">G3</strain>
    </source>
</reference>
<dbReference type="VEuPathDB" id="TrichDB:TVAG_317910"/>
<proteinExistence type="predicted"/>
<name>A2F3N8_TRIV3</name>
<sequence length="129" mass="14804">MGALSITVLLNELLAMSFDIPKFLVKEKLLVPVFNYFVHSAHDFVTAAGYNFLCEMFLMNDSFSFGPVDEIFAFALSVVASSNVSASLLRLESLLIMLRMMMRQKKQLEYIKKLLLTYEDQIFVAFQRK</sequence>
<dbReference type="InParanoid" id="A2F3N8"/>
<evidence type="ECO:0000313" key="1">
    <source>
        <dbReference type="EMBL" id="EAY00506.1"/>
    </source>
</evidence>
<dbReference type="RefSeq" id="XP_001313435.1">
    <property type="nucleotide sequence ID" value="XM_001313434.1"/>
</dbReference>
<dbReference type="VEuPathDB" id="TrichDB:TVAGG3_0551490"/>
<dbReference type="EMBL" id="DS113599">
    <property type="protein sequence ID" value="EAY00506.1"/>
    <property type="molecule type" value="Genomic_DNA"/>
</dbReference>
<gene>
    <name evidence="1" type="ORF">TVAG_317910</name>
</gene>
<reference evidence="1" key="2">
    <citation type="journal article" date="2007" name="Science">
        <title>Draft genome sequence of the sexually transmitted pathogen Trichomonas vaginalis.</title>
        <authorList>
            <person name="Carlton J.M."/>
            <person name="Hirt R.P."/>
            <person name="Silva J.C."/>
            <person name="Delcher A.L."/>
            <person name="Schatz M."/>
            <person name="Zhao Q."/>
            <person name="Wortman J.R."/>
            <person name="Bidwell S.L."/>
            <person name="Alsmark U.C.M."/>
            <person name="Besteiro S."/>
            <person name="Sicheritz-Ponten T."/>
            <person name="Noel C.J."/>
            <person name="Dacks J.B."/>
            <person name="Foster P.G."/>
            <person name="Simillion C."/>
            <person name="Van de Peer Y."/>
            <person name="Miranda-Saavedra D."/>
            <person name="Barton G.J."/>
            <person name="Westrop G.D."/>
            <person name="Mueller S."/>
            <person name="Dessi D."/>
            <person name="Fiori P.L."/>
            <person name="Ren Q."/>
            <person name="Paulsen I."/>
            <person name="Zhang H."/>
            <person name="Bastida-Corcuera F.D."/>
            <person name="Simoes-Barbosa A."/>
            <person name="Brown M.T."/>
            <person name="Hayes R.D."/>
            <person name="Mukherjee M."/>
            <person name="Okumura C.Y."/>
            <person name="Schneider R."/>
            <person name="Smith A.J."/>
            <person name="Vanacova S."/>
            <person name="Villalvazo M."/>
            <person name="Haas B.J."/>
            <person name="Pertea M."/>
            <person name="Feldblyum T.V."/>
            <person name="Utterback T.R."/>
            <person name="Shu C.L."/>
            <person name="Osoegawa K."/>
            <person name="de Jong P.J."/>
            <person name="Hrdy I."/>
            <person name="Horvathova L."/>
            <person name="Zubacova Z."/>
            <person name="Dolezal P."/>
            <person name="Malik S.B."/>
            <person name="Logsdon J.M. Jr."/>
            <person name="Henze K."/>
            <person name="Gupta A."/>
            <person name="Wang C.C."/>
            <person name="Dunne R.L."/>
            <person name="Upcroft J.A."/>
            <person name="Upcroft P."/>
            <person name="White O."/>
            <person name="Salzberg S.L."/>
            <person name="Tang P."/>
            <person name="Chiu C.-H."/>
            <person name="Lee Y.-S."/>
            <person name="Embley T.M."/>
            <person name="Coombs G.H."/>
            <person name="Mottram J.C."/>
            <person name="Tachezy J."/>
            <person name="Fraser-Liggett C.M."/>
            <person name="Johnson P.J."/>
        </authorList>
    </citation>
    <scope>NUCLEOTIDE SEQUENCE [LARGE SCALE GENOMIC DNA]</scope>
    <source>
        <strain evidence="1">G3</strain>
    </source>
</reference>
<protein>
    <submittedName>
        <fullName evidence="1">Uncharacterized protein</fullName>
    </submittedName>
</protein>
<dbReference type="Proteomes" id="UP000001542">
    <property type="component" value="Unassembled WGS sequence"/>
</dbReference>
<accession>A2F3N8</accession>
<keyword evidence="2" id="KW-1185">Reference proteome</keyword>
<dbReference type="AlphaFoldDB" id="A2F3N8"/>
<evidence type="ECO:0000313" key="2">
    <source>
        <dbReference type="Proteomes" id="UP000001542"/>
    </source>
</evidence>